<dbReference type="Proteomes" id="UP000000663">
    <property type="component" value="Chromosome"/>
</dbReference>
<dbReference type="AlphaFoldDB" id="Q0W463"/>
<organism evidence="1 2">
    <name type="scientific">Methanocella arvoryzae (strain DSM 22066 / NBRC 105507 / MRE50)</name>
    <dbReference type="NCBI Taxonomy" id="351160"/>
    <lineage>
        <taxon>Archaea</taxon>
        <taxon>Methanobacteriati</taxon>
        <taxon>Methanobacteriota</taxon>
        <taxon>Stenosarchaea group</taxon>
        <taxon>Methanomicrobia</taxon>
        <taxon>Methanocellales</taxon>
        <taxon>Methanocellaceae</taxon>
        <taxon>Methanocella</taxon>
    </lineage>
</organism>
<evidence type="ECO:0000313" key="1">
    <source>
        <dbReference type="EMBL" id="CAJ36830.1"/>
    </source>
</evidence>
<protein>
    <submittedName>
        <fullName evidence="1">Uncharacterized protein</fullName>
    </submittedName>
</protein>
<dbReference type="KEGG" id="rci:RCIA130"/>
<sequence length="139" mass="15959">MKYKYLIPLVLCGLMIAMVAPAYASDVGILSAQSRLDTDNIAKWTSNSSYQEVNFNSGDHLNWYDFKHHYCSYAPSQNVKSYIKYSGNTYTATEYTLGYRDSYGTEVSWQLWGDNLNVVRTHKYMSSNTETDPMTTRLN</sequence>
<proteinExistence type="predicted"/>
<reference evidence="1 2" key="1">
    <citation type="journal article" date="2006" name="Science">
        <title>Genome of rice cluster I archaea -- the key methane producers in the rice rhizosphere.</title>
        <authorList>
            <person name="Erkel C."/>
            <person name="Kube M."/>
            <person name="Reinhardt R."/>
            <person name="Liesack W."/>
        </authorList>
    </citation>
    <scope>NUCLEOTIDE SEQUENCE [LARGE SCALE GENOMIC DNA]</scope>
    <source>
        <strain evidence="2">DSM 22066 / NBRC 105507 / MRE50</strain>
    </source>
</reference>
<name>Q0W463_METAR</name>
<evidence type="ECO:0000313" key="2">
    <source>
        <dbReference type="Proteomes" id="UP000000663"/>
    </source>
</evidence>
<keyword evidence="2" id="KW-1185">Reference proteome</keyword>
<accession>Q0W463</accession>
<dbReference type="EMBL" id="AM114193">
    <property type="protein sequence ID" value="CAJ36830.1"/>
    <property type="molecule type" value="Genomic_DNA"/>
</dbReference>
<gene>
    <name evidence="1" type="ORF">RCIA130</name>
</gene>
<dbReference type="STRING" id="351160.RCIA130"/>